<dbReference type="Pfam" id="PF14322">
    <property type="entry name" value="SusD-like_3"/>
    <property type="match status" value="1"/>
</dbReference>
<dbReference type="InterPro" id="IPR012944">
    <property type="entry name" value="SusD_RagB_dom"/>
</dbReference>
<comment type="subcellular location">
    <subcellularLocation>
        <location evidence="1">Cell outer membrane</location>
    </subcellularLocation>
</comment>
<dbReference type="Pfam" id="PF07980">
    <property type="entry name" value="SusD_RagB"/>
    <property type="match status" value="1"/>
</dbReference>
<dbReference type="InterPro" id="IPR033985">
    <property type="entry name" value="SusD-like_N"/>
</dbReference>
<dbReference type="AlphaFoldDB" id="A0A1M6CRJ2"/>
<sequence>MRIIKITVRFITASLLVISSTSSCVDLTPEPLSFYAPENTFMDKEGLDALLVTSRKQIKWEWFGDAFNAGYCETPIVYEYAFSDLSVIGSPPVKEIHDLKTQLTPTTNAALHLRYWDLAWNGIKYANCVITRVPKSNITSEEDKNQLLAEGYFHRAYWYYLLVHQWGDVPLILEEISEPKLDFYSTPRMKILQQMKLDMEFAVKWLPKEVKPGCVSRAAGEHLLTKIYLSTGDFEDAVESATRCIKENGLHLMTGRFGINAANPELDVINDLFNEENISSSENKEAIFVVQERFGVEGNVAPKGSNRMRNFVPYWCNGADVKTPDGKNGTTYDAGPYDGYSLLDTLGRGIAKIRPTNYGQYEIWNNCKQDMRHNRNNWYDISRLWYNRPPSKGGSAKWFGKQVQREFVKDTMRCYFSFPINKVLIYKDDLNKGKTPTGGFTDQYVFRLAETYLMRAEAYYWLGNISEAKNNVNEIRRRANAPELSSVSLDDILDERARELYLEEHRKVELTRIAFLKAQMGLEGYSLNNFSNKNWYFDRIMKKNNFYATQYFYSSNPYVMEPYHVLWPVPLTAITSNTQGRINQNIGYFGAEDNIPVE</sequence>
<dbReference type="InterPro" id="IPR011990">
    <property type="entry name" value="TPR-like_helical_dom_sf"/>
</dbReference>
<evidence type="ECO:0000256" key="5">
    <source>
        <dbReference type="ARBA" id="ARBA00023237"/>
    </source>
</evidence>
<evidence type="ECO:0000256" key="3">
    <source>
        <dbReference type="ARBA" id="ARBA00022729"/>
    </source>
</evidence>
<evidence type="ECO:0000259" key="7">
    <source>
        <dbReference type="Pfam" id="PF07980"/>
    </source>
</evidence>
<accession>A0A1M6CRJ2</accession>
<dbReference type="EMBL" id="FQZN01000005">
    <property type="protein sequence ID" value="SHI63481.1"/>
    <property type="molecule type" value="Genomic_DNA"/>
</dbReference>
<organism evidence="9 10">
    <name type="scientific">Bacteroides stercorirosoris</name>
    <dbReference type="NCBI Taxonomy" id="871324"/>
    <lineage>
        <taxon>Bacteria</taxon>
        <taxon>Pseudomonadati</taxon>
        <taxon>Bacteroidota</taxon>
        <taxon>Bacteroidia</taxon>
        <taxon>Bacteroidales</taxon>
        <taxon>Bacteroidaceae</taxon>
        <taxon>Bacteroides</taxon>
    </lineage>
</organism>
<evidence type="ECO:0000313" key="9">
    <source>
        <dbReference type="EMBL" id="SHI63481.1"/>
    </source>
</evidence>
<gene>
    <name evidence="9" type="ORF">SAMN05444350_1057</name>
</gene>
<evidence type="ECO:0000256" key="4">
    <source>
        <dbReference type="ARBA" id="ARBA00023136"/>
    </source>
</evidence>
<dbReference type="Proteomes" id="UP000184192">
    <property type="component" value="Unassembled WGS sequence"/>
</dbReference>
<dbReference type="Gene3D" id="1.25.40.390">
    <property type="match status" value="1"/>
</dbReference>
<feature type="domain" description="RagB/SusD" evidence="7">
    <location>
        <begin position="323"/>
        <end position="588"/>
    </location>
</feature>
<dbReference type="PROSITE" id="PS51257">
    <property type="entry name" value="PROKAR_LIPOPROTEIN"/>
    <property type="match status" value="1"/>
</dbReference>
<evidence type="ECO:0000259" key="8">
    <source>
        <dbReference type="Pfam" id="PF14322"/>
    </source>
</evidence>
<keyword evidence="5" id="KW-0998">Cell outer membrane</keyword>
<dbReference type="SUPFAM" id="SSF48452">
    <property type="entry name" value="TPR-like"/>
    <property type="match status" value="1"/>
</dbReference>
<evidence type="ECO:0000256" key="1">
    <source>
        <dbReference type="ARBA" id="ARBA00004442"/>
    </source>
</evidence>
<name>A0A1M6CRJ2_9BACE</name>
<evidence type="ECO:0000313" key="10">
    <source>
        <dbReference type="Proteomes" id="UP000184192"/>
    </source>
</evidence>
<evidence type="ECO:0000256" key="2">
    <source>
        <dbReference type="ARBA" id="ARBA00006275"/>
    </source>
</evidence>
<feature type="chain" id="PRO_5012048014" evidence="6">
    <location>
        <begin position="25"/>
        <end position="598"/>
    </location>
</feature>
<feature type="domain" description="SusD-like N-terminal" evidence="8">
    <location>
        <begin position="109"/>
        <end position="229"/>
    </location>
</feature>
<dbReference type="eggNOG" id="COG0446">
    <property type="taxonomic scope" value="Bacteria"/>
</dbReference>
<protein>
    <submittedName>
        <fullName evidence="9">Starch-binding associating with outer membrane</fullName>
    </submittedName>
</protein>
<dbReference type="GO" id="GO:0009279">
    <property type="term" value="C:cell outer membrane"/>
    <property type="evidence" value="ECO:0007669"/>
    <property type="project" value="UniProtKB-SubCell"/>
</dbReference>
<dbReference type="RefSeq" id="WP_083595438.1">
    <property type="nucleotide sequence ID" value="NZ_FQZN01000005.1"/>
</dbReference>
<dbReference type="GeneID" id="92711244"/>
<comment type="similarity">
    <text evidence="2">Belongs to the SusD family.</text>
</comment>
<reference evidence="10" key="1">
    <citation type="submission" date="2016-11" db="EMBL/GenBank/DDBJ databases">
        <authorList>
            <person name="Varghese N."/>
            <person name="Submissions S."/>
        </authorList>
    </citation>
    <scope>NUCLEOTIDE SEQUENCE [LARGE SCALE GENOMIC DNA]</scope>
    <source>
        <strain evidence="10">DSM 26884</strain>
    </source>
</reference>
<keyword evidence="10" id="KW-1185">Reference proteome</keyword>
<keyword evidence="4" id="KW-0472">Membrane</keyword>
<proteinExistence type="inferred from homology"/>
<evidence type="ECO:0000256" key="6">
    <source>
        <dbReference type="SAM" id="SignalP"/>
    </source>
</evidence>
<keyword evidence="3 6" id="KW-0732">Signal</keyword>
<feature type="signal peptide" evidence="6">
    <location>
        <begin position="1"/>
        <end position="24"/>
    </location>
</feature>